<dbReference type="EMBL" id="JACGWS010000001">
    <property type="protein sequence ID" value="MBC8753216.1"/>
    <property type="molecule type" value="Genomic_DNA"/>
</dbReference>
<proteinExistence type="predicted"/>
<evidence type="ECO:0000313" key="2">
    <source>
        <dbReference type="Proteomes" id="UP000619238"/>
    </source>
</evidence>
<keyword evidence="2" id="KW-1185">Reference proteome</keyword>
<organism evidence="1 2">
    <name type="scientific">Kordia aestuariivivens</name>
    <dbReference type="NCBI Taxonomy" id="2759037"/>
    <lineage>
        <taxon>Bacteria</taxon>
        <taxon>Pseudomonadati</taxon>
        <taxon>Bacteroidota</taxon>
        <taxon>Flavobacteriia</taxon>
        <taxon>Flavobacteriales</taxon>
        <taxon>Flavobacteriaceae</taxon>
        <taxon>Kordia</taxon>
    </lineage>
</organism>
<evidence type="ECO:0008006" key="3">
    <source>
        <dbReference type="Google" id="ProtNLM"/>
    </source>
</evidence>
<accession>A0ABR7Q489</accession>
<reference evidence="1 2" key="1">
    <citation type="submission" date="2020-07" db="EMBL/GenBank/DDBJ databases">
        <title>Description of Kordia aestuariivivens sp. nov., isolated from a tidal flat.</title>
        <authorList>
            <person name="Park S."/>
            <person name="Yoon J.-H."/>
        </authorList>
    </citation>
    <scope>NUCLEOTIDE SEQUENCE [LARGE SCALE GENOMIC DNA]</scope>
    <source>
        <strain evidence="1 2">YSTF-M3</strain>
    </source>
</reference>
<evidence type="ECO:0000313" key="1">
    <source>
        <dbReference type="EMBL" id="MBC8753216.1"/>
    </source>
</evidence>
<dbReference type="RefSeq" id="WP_187560257.1">
    <property type="nucleotide sequence ID" value="NZ_JACGWS010000001.1"/>
</dbReference>
<dbReference type="Proteomes" id="UP000619238">
    <property type="component" value="Unassembled WGS sequence"/>
</dbReference>
<gene>
    <name evidence="1" type="ORF">H2O64_00950</name>
</gene>
<protein>
    <recommendedName>
        <fullName evidence="3">Bacteriocin</fullName>
    </recommendedName>
</protein>
<sequence length="61" mass="6748">MKKRNVKSLKLHKSSISKLGNEQIKGGTKLPLTDTCTSVIDACPSAWVCPTDLPWNCPFPY</sequence>
<comment type="caution">
    <text evidence="1">The sequence shown here is derived from an EMBL/GenBank/DDBJ whole genome shotgun (WGS) entry which is preliminary data.</text>
</comment>
<name>A0ABR7Q489_9FLAO</name>